<evidence type="ECO:0000313" key="2">
    <source>
        <dbReference type="Proteomes" id="UP001497700"/>
    </source>
</evidence>
<accession>A0ACB9YVG1</accession>
<organism evidence="1 2">
    <name type="scientific">Hypoxylon rubiginosum</name>
    <dbReference type="NCBI Taxonomy" id="110542"/>
    <lineage>
        <taxon>Eukaryota</taxon>
        <taxon>Fungi</taxon>
        <taxon>Dikarya</taxon>
        <taxon>Ascomycota</taxon>
        <taxon>Pezizomycotina</taxon>
        <taxon>Sordariomycetes</taxon>
        <taxon>Xylariomycetidae</taxon>
        <taxon>Xylariales</taxon>
        <taxon>Hypoxylaceae</taxon>
        <taxon>Hypoxylon</taxon>
    </lineage>
</organism>
<gene>
    <name evidence="1" type="ORF">F4820DRAFT_450463</name>
</gene>
<reference evidence="1 2" key="1">
    <citation type="journal article" date="2022" name="New Phytol.">
        <title>Ecological generalism drives hyperdiversity of secondary metabolite gene clusters in xylarialean endophytes.</title>
        <authorList>
            <person name="Franco M.E.E."/>
            <person name="Wisecaver J.H."/>
            <person name="Arnold A.E."/>
            <person name="Ju Y.M."/>
            <person name="Slot J.C."/>
            <person name="Ahrendt S."/>
            <person name="Moore L.P."/>
            <person name="Eastman K.E."/>
            <person name="Scott K."/>
            <person name="Konkel Z."/>
            <person name="Mondo S.J."/>
            <person name="Kuo A."/>
            <person name="Hayes R.D."/>
            <person name="Haridas S."/>
            <person name="Andreopoulos B."/>
            <person name="Riley R."/>
            <person name="LaButti K."/>
            <person name="Pangilinan J."/>
            <person name="Lipzen A."/>
            <person name="Amirebrahimi M."/>
            <person name="Yan J."/>
            <person name="Adam C."/>
            <person name="Keymanesh K."/>
            <person name="Ng V."/>
            <person name="Louie K."/>
            <person name="Northen T."/>
            <person name="Drula E."/>
            <person name="Henrissat B."/>
            <person name="Hsieh H.M."/>
            <person name="Youens-Clark K."/>
            <person name="Lutzoni F."/>
            <person name="Miadlikowska J."/>
            <person name="Eastwood D.C."/>
            <person name="Hamelin R.C."/>
            <person name="Grigoriev I.V."/>
            <person name="U'Ren J.M."/>
        </authorList>
    </citation>
    <scope>NUCLEOTIDE SEQUENCE [LARGE SCALE GENOMIC DNA]</scope>
    <source>
        <strain evidence="1 2">CBS 119005</strain>
    </source>
</reference>
<name>A0ACB9YVG1_9PEZI</name>
<keyword evidence="2" id="KW-1185">Reference proteome</keyword>
<sequence>MFLKLNGACQALTCSHVKCDNCKEEDGQERDGEAYLLSTEDISLNEALRKQETHQAPISPTLGAASSSVEYADEALIPFDTLAEPINELGEAPTRECTPHSDVEPQDVEPKATVFLGNPPLGDNAVFDSGYSQSFSGGWGEVGCSVWGPNTHNTSVVTSDDWTLTSGHLPYTDMIAQLPGASYSEFHSLANQSSAYLPSAVYSSPCEYHEPQQNLDKKILSQEPSPRPYPSKDTKACNSCLSDAAVLEKPLACVFYKYNPEQYSSCMQKSFRDIGALGQHLKREHHGKLPTIPKVHQKSPNWKWYWIWGKLFGRYPPPKCPYLHPKQDMKAHIIHQFFRDLGGFHTASVDVGRKVQTLTQHISSSQEPLSDSQFMDTLHTWGLTQPTHYLDSSARLAAQESNLPPDLLIPWNLDASNQAFDPI</sequence>
<proteinExistence type="predicted"/>
<comment type="caution">
    <text evidence="1">The sequence shown here is derived from an EMBL/GenBank/DDBJ whole genome shotgun (WGS) entry which is preliminary data.</text>
</comment>
<protein>
    <submittedName>
        <fullName evidence="1">Uncharacterized protein</fullName>
    </submittedName>
</protein>
<evidence type="ECO:0000313" key="1">
    <source>
        <dbReference type="EMBL" id="KAI4862979.1"/>
    </source>
</evidence>
<dbReference type="Proteomes" id="UP001497700">
    <property type="component" value="Unassembled WGS sequence"/>
</dbReference>
<dbReference type="EMBL" id="MU393514">
    <property type="protein sequence ID" value="KAI4862979.1"/>
    <property type="molecule type" value="Genomic_DNA"/>
</dbReference>